<gene>
    <name evidence="3" type="ORF">C8259_24660</name>
</gene>
<sequence length="299" mass="33564">MMAEPVRIGRVDSLVAERGPTALRIAVGGQLRKLREAAGITREAAGEHIRGSHAKISRLELGRTGFKERDVRDLLTLYGVDNVEEREMFLDLVSRANQPGWWHSYNDLLPQWFETYLGLEHASKSIRTFEGQLVPGLLQTEEYTRSVVALGHENAEAARRVELRKKRQEILDRPGAPTLWAVLDEAVLHRPIGGEQVLRAQLDHLVEVSMKPNVTIQVLPYAAGGHAAAGSSFTMLRFAEPELPDIVYLEQLTSALYLDRQQDLELYRQVMDRLSVQAEPPERSREMMKKAAAGLSDPS</sequence>
<feature type="compositionally biased region" description="Basic and acidic residues" evidence="1">
    <location>
        <begin position="280"/>
        <end position="289"/>
    </location>
</feature>
<dbReference type="CDD" id="cd00093">
    <property type="entry name" value="HTH_XRE"/>
    <property type="match status" value="1"/>
</dbReference>
<feature type="region of interest" description="Disordered" evidence="1">
    <location>
        <begin position="278"/>
        <end position="299"/>
    </location>
</feature>
<dbReference type="PROSITE" id="PS50943">
    <property type="entry name" value="HTH_CROC1"/>
    <property type="match status" value="1"/>
</dbReference>
<dbReference type="InterPro" id="IPR010982">
    <property type="entry name" value="Lambda_DNA-bd_dom_sf"/>
</dbReference>
<dbReference type="SMART" id="SM00530">
    <property type="entry name" value="HTH_XRE"/>
    <property type="match status" value="1"/>
</dbReference>
<dbReference type="RefSeq" id="WP_063025937.1">
    <property type="nucleotide sequence ID" value="NZ_PYHS01000015.1"/>
</dbReference>
<protein>
    <submittedName>
        <fullName evidence="3">XRE family transcriptional regulator</fullName>
    </submittedName>
</protein>
<dbReference type="InterPro" id="IPR043917">
    <property type="entry name" value="DUF5753"/>
</dbReference>
<dbReference type="Proteomes" id="UP000241647">
    <property type="component" value="Unassembled WGS sequence"/>
</dbReference>
<accession>A0A2T2YWE8</accession>
<dbReference type="GO" id="GO:0003677">
    <property type="term" value="F:DNA binding"/>
    <property type="evidence" value="ECO:0007669"/>
    <property type="project" value="InterPro"/>
</dbReference>
<dbReference type="Pfam" id="PF19054">
    <property type="entry name" value="DUF5753"/>
    <property type="match status" value="1"/>
</dbReference>
<feature type="domain" description="HTH cro/C1-type" evidence="2">
    <location>
        <begin position="31"/>
        <end position="86"/>
    </location>
</feature>
<evidence type="ECO:0000313" key="3">
    <source>
        <dbReference type="EMBL" id="PSR59836.1"/>
    </source>
</evidence>
<dbReference type="AlphaFoldDB" id="A0A2T2YWE8"/>
<evidence type="ECO:0000256" key="1">
    <source>
        <dbReference type="SAM" id="MobiDB-lite"/>
    </source>
</evidence>
<dbReference type="SUPFAM" id="SSF47413">
    <property type="entry name" value="lambda repressor-like DNA-binding domains"/>
    <property type="match status" value="1"/>
</dbReference>
<organism evidence="3 4">
    <name type="scientific">Nocardia nova</name>
    <dbReference type="NCBI Taxonomy" id="37330"/>
    <lineage>
        <taxon>Bacteria</taxon>
        <taxon>Bacillati</taxon>
        <taxon>Actinomycetota</taxon>
        <taxon>Actinomycetes</taxon>
        <taxon>Mycobacteriales</taxon>
        <taxon>Nocardiaceae</taxon>
        <taxon>Nocardia</taxon>
    </lineage>
</organism>
<dbReference type="InterPro" id="IPR001387">
    <property type="entry name" value="Cro/C1-type_HTH"/>
</dbReference>
<dbReference type="Pfam" id="PF13560">
    <property type="entry name" value="HTH_31"/>
    <property type="match status" value="1"/>
</dbReference>
<dbReference type="Gene3D" id="1.10.260.40">
    <property type="entry name" value="lambda repressor-like DNA-binding domains"/>
    <property type="match status" value="1"/>
</dbReference>
<comment type="caution">
    <text evidence="3">The sequence shown here is derived from an EMBL/GenBank/DDBJ whole genome shotgun (WGS) entry which is preliminary data.</text>
</comment>
<dbReference type="EMBL" id="PYHS01000015">
    <property type="protein sequence ID" value="PSR59836.1"/>
    <property type="molecule type" value="Genomic_DNA"/>
</dbReference>
<evidence type="ECO:0000313" key="4">
    <source>
        <dbReference type="Proteomes" id="UP000241647"/>
    </source>
</evidence>
<evidence type="ECO:0000259" key="2">
    <source>
        <dbReference type="PROSITE" id="PS50943"/>
    </source>
</evidence>
<proteinExistence type="predicted"/>
<reference evidence="3 4" key="1">
    <citation type="submission" date="2018-02" db="EMBL/GenBank/DDBJ databases">
        <title>8 Nocardia nova and 1 Nocardia cyriacigeorgica strain used for evolution to TMP-SMX.</title>
        <authorList>
            <person name="Mehta H."/>
            <person name="Weng J."/>
            <person name="Shamoo Y."/>
        </authorList>
    </citation>
    <scope>NUCLEOTIDE SEQUENCE [LARGE SCALE GENOMIC DNA]</scope>
    <source>
        <strain evidence="3 4">ATCC 33727</strain>
    </source>
</reference>
<name>A0A2T2YWE8_9NOCA</name>